<organism evidence="1 2">
    <name type="scientific">Trifolium medium</name>
    <dbReference type="NCBI Taxonomy" id="97028"/>
    <lineage>
        <taxon>Eukaryota</taxon>
        <taxon>Viridiplantae</taxon>
        <taxon>Streptophyta</taxon>
        <taxon>Embryophyta</taxon>
        <taxon>Tracheophyta</taxon>
        <taxon>Spermatophyta</taxon>
        <taxon>Magnoliopsida</taxon>
        <taxon>eudicotyledons</taxon>
        <taxon>Gunneridae</taxon>
        <taxon>Pentapetalae</taxon>
        <taxon>rosids</taxon>
        <taxon>fabids</taxon>
        <taxon>Fabales</taxon>
        <taxon>Fabaceae</taxon>
        <taxon>Papilionoideae</taxon>
        <taxon>50 kb inversion clade</taxon>
        <taxon>NPAAA clade</taxon>
        <taxon>Hologalegina</taxon>
        <taxon>IRL clade</taxon>
        <taxon>Trifolieae</taxon>
        <taxon>Trifolium</taxon>
    </lineage>
</organism>
<keyword evidence="2" id="KW-1185">Reference proteome</keyword>
<dbReference type="AlphaFoldDB" id="A0A392SXQ2"/>
<name>A0A392SXQ2_9FABA</name>
<reference evidence="1 2" key="1">
    <citation type="journal article" date="2018" name="Front. Plant Sci.">
        <title>Red Clover (Trifolium pratense) and Zigzag Clover (T. medium) - A Picture of Genomic Similarities and Differences.</title>
        <authorList>
            <person name="Dluhosova J."/>
            <person name="Istvanek J."/>
            <person name="Nedelnik J."/>
            <person name="Repkova J."/>
        </authorList>
    </citation>
    <scope>NUCLEOTIDE SEQUENCE [LARGE SCALE GENOMIC DNA]</scope>
    <source>
        <strain evidence="2">cv. 10/8</strain>
        <tissue evidence="1">Leaf</tissue>
    </source>
</reference>
<evidence type="ECO:0000313" key="1">
    <source>
        <dbReference type="EMBL" id="MCI53207.1"/>
    </source>
</evidence>
<dbReference type="EMBL" id="LXQA010459667">
    <property type="protein sequence ID" value="MCI53207.1"/>
    <property type="molecule type" value="Genomic_DNA"/>
</dbReference>
<evidence type="ECO:0000313" key="2">
    <source>
        <dbReference type="Proteomes" id="UP000265520"/>
    </source>
</evidence>
<proteinExistence type="predicted"/>
<dbReference type="Proteomes" id="UP000265520">
    <property type="component" value="Unassembled WGS sequence"/>
</dbReference>
<protein>
    <submittedName>
        <fullName evidence="1">Uncharacterized protein</fullName>
    </submittedName>
</protein>
<sequence>MKQLRRCGMEQWNWGSKVRRRKFVMWKRFSSMKKMIMP</sequence>
<feature type="non-terminal residue" evidence="1">
    <location>
        <position position="38"/>
    </location>
</feature>
<comment type="caution">
    <text evidence="1">The sequence shown here is derived from an EMBL/GenBank/DDBJ whole genome shotgun (WGS) entry which is preliminary data.</text>
</comment>
<accession>A0A392SXQ2</accession>